<protein>
    <submittedName>
        <fullName evidence="1">Uncharacterized protein</fullName>
    </submittedName>
</protein>
<organism evidence="1 2">
    <name type="scientific">Geotrichum galactomycetum</name>
    <dbReference type="NCBI Taxonomy" id="27317"/>
    <lineage>
        <taxon>Eukaryota</taxon>
        <taxon>Fungi</taxon>
        <taxon>Dikarya</taxon>
        <taxon>Ascomycota</taxon>
        <taxon>Saccharomycotina</taxon>
        <taxon>Dipodascomycetes</taxon>
        <taxon>Dipodascales</taxon>
        <taxon>Dipodascaceae</taxon>
        <taxon>Geotrichum</taxon>
    </lineage>
</organism>
<keyword evidence="2" id="KW-1185">Reference proteome</keyword>
<reference evidence="1 2" key="1">
    <citation type="journal article" date="2020" name="Front. Microbiol.">
        <title>Phenotypic and Genetic Characterization of the Cheese Ripening Yeast Geotrichum candidum.</title>
        <authorList>
            <person name="Perkins V."/>
            <person name="Vignola S."/>
            <person name="Lessard M.H."/>
            <person name="Plante P.L."/>
            <person name="Corbeil J."/>
            <person name="Dugat-Bony E."/>
            <person name="Frenette M."/>
            <person name="Labrie S."/>
        </authorList>
    </citation>
    <scope>NUCLEOTIDE SEQUENCE [LARGE SCALE GENOMIC DNA]</scope>
    <source>
        <strain evidence="1 2">LMA-1147</strain>
    </source>
</reference>
<dbReference type="EMBL" id="QVQA01000051">
    <property type="protein sequence ID" value="KAF5098179.1"/>
    <property type="molecule type" value="Genomic_DNA"/>
</dbReference>
<sequence>MAFQTLLVGLLGVIDAQNNQIGDLCALLKKKDFHLRHLKDETGGKSEPAIHKEAYGSFERAPWITQWLVDRAQGDEDDIVNIVRRSFSPAADMLWGYHARGRVWTDKQARLIKLDNTADLEHKNNNNEEENDDGETTESEGESESIPKLIRRNSVLSSPLQSPRKPRLAPAAESALKRELESVQPPPLTFKKPRLETTSSKDLSPLSESAAITTPANKIESDGNNNNGDVFDKSESDSVSSAACATTSNSPTPIVGKRRPKRRF</sequence>
<proteinExistence type="predicted"/>
<name>A0ACB6V4Y1_9ASCO</name>
<comment type="caution">
    <text evidence="1">The sequence shown here is derived from an EMBL/GenBank/DDBJ whole genome shotgun (WGS) entry which is preliminary data.</text>
</comment>
<accession>A0ACB6V4Y1</accession>
<gene>
    <name evidence="1" type="ORF">D0Z00_002127</name>
</gene>
<evidence type="ECO:0000313" key="2">
    <source>
        <dbReference type="Proteomes" id="UP000744676"/>
    </source>
</evidence>
<evidence type="ECO:0000313" key="1">
    <source>
        <dbReference type="EMBL" id="KAF5098179.1"/>
    </source>
</evidence>
<dbReference type="Proteomes" id="UP000744676">
    <property type="component" value="Unassembled WGS sequence"/>
</dbReference>